<dbReference type="InterPro" id="IPR011009">
    <property type="entry name" value="Kinase-like_dom_sf"/>
</dbReference>
<evidence type="ECO:0000313" key="3">
    <source>
        <dbReference type="Proteomes" id="UP000198238"/>
    </source>
</evidence>
<dbReference type="GO" id="GO:0016740">
    <property type="term" value="F:transferase activity"/>
    <property type="evidence" value="ECO:0007669"/>
    <property type="project" value="UniProtKB-KW"/>
</dbReference>
<keyword evidence="2" id="KW-0808">Transferase</keyword>
<accession>A0A220S0J3</accession>
<dbReference type="RefSeq" id="WP_089035456.1">
    <property type="nucleotide sequence ID" value="NZ_CP022278.1"/>
</dbReference>
<keyword evidence="3" id="KW-1185">Reference proteome</keyword>
<proteinExistence type="predicted"/>
<dbReference type="SUPFAM" id="SSF56112">
    <property type="entry name" value="Protein kinase-like (PK-like)"/>
    <property type="match status" value="2"/>
</dbReference>
<reference evidence="2 3" key="1">
    <citation type="submission" date="2017-06" db="EMBL/GenBank/DDBJ databases">
        <title>Neisseria chenwenguii sp. nov., isolated from the intestinal contents of Tibetan Plateau Pika in Yushu, Qinghai Province, China.</title>
        <authorList>
            <person name="Zhang G."/>
        </authorList>
    </citation>
    <scope>NUCLEOTIDE SEQUENCE [LARGE SCALE GENOMIC DNA]</scope>
    <source>
        <strain evidence="2 3">10023</strain>
    </source>
</reference>
<dbReference type="KEGG" id="nei:BG910_02330"/>
<evidence type="ECO:0000313" key="2">
    <source>
        <dbReference type="EMBL" id="ASK26735.1"/>
    </source>
</evidence>
<sequence>MLTEADKHIIEKDTQLPGLAVLLDEEVLLEKLKALEPFKNAVHAEIQYLRYKPATSCACTLRIELSDGSISFYYAKALTRERFEKSWNRSSRKKAVEEGDPFAPQAVFDAFIMLLHPAYDREIGHLKWLVCKKHRRHILKACSLLYSEEDEPDIKILCYKPERRLVARVSSKGQPLAIIRSGTPDEFTKMLIGNAFGVSHGGVLLMGADGASCTLATKWQKGESLCPEEGIPPDEELTQELGRKLSRIHAATYKHPTVYGISDEIKSLHGVINTFKHILPFQTAWFERLVAATEQGLSALPERFTLIHGDFSLDQVIQRKSRNGETKLHILDWDRSAYGHPLMDLATFRARLELQVIEGILPRWHADSLIETLFAAYRRKIGENFEGLRWFTASAMLRLGAEPFRKRHPQWEQYTLQLLQRVERILADADIPYTEKSGQSTDLLQDAALPTLLDKEQMQMLMRGHQILSEEETVISAGLRRYKPKRRALVDYRIGRINAENCPYLIGKYRAKGLDKRSYRVQKQLWQSGFDDQAQTGVPEVSGTLPELNTWFQRRISGDTVGNVLTPKNGRLNFLGQAVARSLGALHRSGVAESLGLPAHTPHHELEILKKRLADVQTKLPDLAKRIAAVSEGCTALAEQLPETAEASIHRDFYQDQILERHGRPGHMVLLDLDLVCRGHAELDAGNYLAHIQEFALRRYGSIDALKAHEDAFKAQFLDENPANADAVEIYTTLSLARHIDISTLFENRTRTTETLLKICENRLASHLTQQGNL</sequence>
<dbReference type="Proteomes" id="UP000198238">
    <property type="component" value="Chromosome"/>
</dbReference>
<dbReference type="AlphaFoldDB" id="A0A220S0J3"/>
<protein>
    <submittedName>
        <fullName evidence="2">Phosphotransferase</fullName>
    </submittedName>
</protein>
<dbReference type="Pfam" id="PF01636">
    <property type="entry name" value="APH"/>
    <property type="match status" value="1"/>
</dbReference>
<dbReference type="EMBL" id="CP022278">
    <property type="protein sequence ID" value="ASK26735.1"/>
    <property type="molecule type" value="Genomic_DNA"/>
</dbReference>
<dbReference type="InterPro" id="IPR002575">
    <property type="entry name" value="Aminoglycoside_PTrfase"/>
</dbReference>
<evidence type="ECO:0000259" key="1">
    <source>
        <dbReference type="Pfam" id="PF01636"/>
    </source>
</evidence>
<name>A0A220S0J3_9NEIS</name>
<dbReference type="Gene3D" id="3.90.1200.10">
    <property type="match status" value="2"/>
</dbReference>
<gene>
    <name evidence="2" type="ORF">BG910_02330</name>
</gene>
<feature type="domain" description="Aminoglycoside phosphotransferase" evidence="1">
    <location>
        <begin position="214"/>
        <end position="383"/>
    </location>
</feature>
<organism evidence="2 3">
    <name type="scientific">Neisseria chenwenguii</name>
    <dbReference type="NCBI Taxonomy" id="1853278"/>
    <lineage>
        <taxon>Bacteria</taxon>
        <taxon>Pseudomonadati</taxon>
        <taxon>Pseudomonadota</taxon>
        <taxon>Betaproteobacteria</taxon>
        <taxon>Neisseriales</taxon>
        <taxon>Neisseriaceae</taxon>
        <taxon>Neisseria</taxon>
    </lineage>
</organism>